<evidence type="ECO:0000259" key="6">
    <source>
        <dbReference type="Pfam" id="PF17189"/>
    </source>
</evidence>
<dbReference type="Gene3D" id="3.20.20.80">
    <property type="entry name" value="Glycosidases"/>
    <property type="match status" value="1"/>
</dbReference>
<name>A0A6H2H2D9_9BACL</name>
<dbReference type="PANTHER" id="PTHR11069:SF23">
    <property type="entry name" value="LYSOSOMAL ACID GLUCOSYLCERAMIDASE"/>
    <property type="match status" value="1"/>
</dbReference>
<evidence type="ECO:0000256" key="3">
    <source>
        <dbReference type="ARBA" id="ARBA00022801"/>
    </source>
</evidence>
<accession>A0A6H2H2D9</accession>
<keyword evidence="2" id="KW-0732">Signal</keyword>
<evidence type="ECO:0000256" key="2">
    <source>
        <dbReference type="ARBA" id="ARBA00022729"/>
    </source>
</evidence>
<protein>
    <submittedName>
        <fullName evidence="7">Glycoside hydrolase family 30 protein</fullName>
    </submittedName>
</protein>
<feature type="domain" description="Glycosyl hydrolase family 30 TIM-barrel" evidence="5">
    <location>
        <begin position="64"/>
        <end position="396"/>
    </location>
</feature>
<dbReference type="GO" id="GO:0004348">
    <property type="term" value="F:glucosylceramidase activity"/>
    <property type="evidence" value="ECO:0007669"/>
    <property type="project" value="InterPro"/>
</dbReference>
<dbReference type="InterPro" id="IPR033453">
    <property type="entry name" value="Glyco_hydro_30_TIM-barrel"/>
</dbReference>
<dbReference type="PANTHER" id="PTHR11069">
    <property type="entry name" value="GLUCOSYLCERAMIDASE"/>
    <property type="match status" value="1"/>
</dbReference>
<keyword evidence="8" id="KW-1185">Reference proteome</keyword>
<dbReference type="GO" id="GO:0006680">
    <property type="term" value="P:glucosylceramide catabolic process"/>
    <property type="evidence" value="ECO:0007669"/>
    <property type="project" value="TreeGrafter"/>
</dbReference>
<dbReference type="SUPFAM" id="SSF51445">
    <property type="entry name" value="(Trans)glycosidases"/>
    <property type="match status" value="1"/>
</dbReference>
<dbReference type="Proteomes" id="UP000502136">
    <property type="component" value="Chromosome"/>
</dbReference>
<evidence type="ECO:0000259" key="5">
    <source>
        <dbReference type="Pfam" id="PF02055"/>
    </source>
</evidence>
<evidence type="ECO:0000256" key="4">
    <source>
        <dbReference type="RuleBase" id="RU361188"/>
    </source>
</evidence>
<organism evidence="7 8">
    <name type="scientific">Paenibacillus albicereus</name>
    <dbReference type="NCBI Taxonomy" id="2726185"/>
    <lineage>
        <taxon>Bacteria</taxon>
        <taxon>Bacillati</taxon>
        <taxon>Bacillota</taxon>
        <taxon>Bacilli</taxon>
        <taxon>Bacillales</taxon>
        <taxon>Paenibacillaceae</taxon>
        <taxon>Paenibacillus</taxon>
    </lineage>
</organism>
<keyword evidence="4" id="KW-0326">Glycosidase</keyword>
<dbReference type="EMBL" id="CP051428">
    <property type="protein sequence ID" value="QJC53864.1"/>
    <property type="molecule type" value="Genomic_DNA"/>
</dbReference>
<comment type="similarity">
    <text evidence="1 4">Belongs to the glycosyl hydrolase 30 family.</text>
</comment>
<dbReference type="KEGG" id="palr:HGI30_21610"/>
<dbReference type="InterPro" id="IPR001139">
    <property type="entry name" value="Glyco_hydro_30"/>
</dbReference>
<dbReference type="PRINTS" id="PR00843">
    <property type="entry name" value="GLHYDRLASE30"/>
</dbReference>
<proteinExistence type="inferred from homology"/>
<dbReference type="GO" id="GO:0016020">
    <property type="term" value="C:membrane"/>
    <property type="evidence" value="ECO:0007669"/>
    <property type="project" value="GOC"/>
</dbReference>
<dbReference type="InterPro" id="IPR033452">
    <property type="entry name" value="GH30_C"/>
</dbReference>
<gene>
    <name evidence="7" type="ORF">HGI30_21610</name>
</gene>
<dbReference type="InterPro" id="IPR017853">
    <property type="entry name" value="GH"/>
</dbReference>
<dbReference type="Gene3D" id="2.60.40.1180">
    <property type="entry name" value="Golgi alpha-mannosidase II"/>
    <property type="match status" value="1"/>
</dbReference>
<evidence type="ECO:0000313" key="7">
    <source>
        <dbReference type="EMBL" id="QJC53864.1"/>
    </source>
</evidence>
<sequence>MSPVNEKDASAYQAAEAGTIRLVQTAKDTGERLAERPELSFRDDESGHENHLINIYDDIAYQTIEGFGGALTEASAVTIAKMSPARQQEIIDAYFDPKKGIGYTLCRSHIQSCDFSLGNYAYVEDGDDELATFTVEHDREQILPLIRRAAQKAGSEFKLFSSPWSPPPFMKTNGQMNQGGRLKPEYRQAWADMFVKYVQAYEAEGVKIWALSVQNEAKAVQTWDSCVYTAEEEKDFVRDHLGPALEQAGYGHIKVMVWDHNKERVYERAVAAFTDPEASKHIWGICFHWYSGDHFEALSAVHDRFPDKALFFSEGCQEGGVHLGSWATGERYGHDILGNLNHWTTGWTDWNIVLDERGGPNHVGNFCDAPIIADTTTDEVIYESSFYYIAHFSRYIRPGAVRIGSSRYTDKLEQTAFRNPDGTIALVVLNRTDAELPYVVRHRGQLADSAIPAHAIQTLLFR</sequence>
<feature type="domain" description="Glycosyl hydrolase family 30 beta sandwich" evidence="6">
    <location>
        <begin position="399"/>
        <end position="459"/>
    </location>
</feature>
<dbReference type="AlphaFoldDB" id="A0A6H2H2D9"/>
<dbReference type="Pfam" id="PF02055">
    <property type="entry name" value="Glyco_hydro_30"/>
    <property type="match status" value="1"/>
</dbReference>
<evidence type="ECO:0000256" key="1">
    <source>
        <dbReference type="ARBA" id="ARBA00005382"/>
    </source>
</evidence>
<evidence type="ECO:0000313" key="8">
    <source>
        <dbReference type="Proteomes" id="UP000502136"/>
    </source>
</evidence>
<keyword evidence="3 4" id="KW-0378">Hydrolase</keyword>
<dbReference type="Pfam" id="PF17189">
    <property type="entry name" value="Glyco_hydro_30C"/>
    <property type="match status" value="1"/>
</dbReference>
<dbReference type="InterPro" id="IPR013780">
    <property type="entry name" value="Glyco_hydro_b"/>
</dbReference>
<reference evidence="7 8" key="1">
    <citation type="submission" date="2020-04" db="EMBL/GenBank/DDBJ databases">
        <title>Novel Paenibacillus strain UniB2 isolated from commercial digestive syrup.</title>
        <authorList>
            <person name="Thorat V."/>
            <person name="Kirdat K."/>
            <person name="Tiwarekar B."/>
            <person name="Yadav A."/>
        </authorList>
    </citation>
    <scope>NUCLEOTIDE SEQUENCE [LARGE SCALE GENOMIC DNA]</scope>
    <source>
        <strain evidence="7 8">UniB2</strain>
    </source>
</reference>